<comment type="pathway">
    <text evidence="5">Cofactor biosynthesis; adenosylcobalamin biosynthesis; cob(II)yrinate a,c-diamide from sirohydrochlorin (anaerobic route): step 6/10.</text>
</comment>
<dbReference type="AlphaFoldDB" id="A0AA96UYU6"/>
<organism evidence="6 7">
    <name type="scientific">Methanimicrococcus hongohii</name>
    <dbReference type="NCBI Taxonomy" id="3028295"/>
    <lineage>
        <taxon>Archaea</taxon>
        <taxon>Methanobacteriati</taxon>
        <taxon>Methanobacteriota</taxon>
        <taxon>Stenosarchaea group</taxon>
        <taxon>Methanomicrobia</taxon>
        <taxon>Methanosarcinales</taxon>
        <taxon>Methanosarcinaceae</taxon>
        <taxon>Methanimicrococcus</taxon>
    </lineage>
</organism>
<dbReference type="NCBIfam" id="NF000855">
    <property type="entry name" value="PRK00075.2-4"/>
    <property type="match status" value="1"/>
</dbReference>
<keyword evidence="4 5" id="KW-0949">S-adenosyl-L-methionine</keyword>
<accession>A0AA96UYU6</accession>
<dbReference type="SUPFAM" id="SSF111342">
    <property type="entry name" value="CbiD-like"/>
    <property type="match status" value="1"/>
</dbReference>
<dbReference type="KEGG" id="mehf:MmiHf6_04730"/>
<evidence type="ECO:0000256" key="3">
    <source>
        <dbReference type="ARBA" id="ARBA00022679"/>
    </source>
</evidence>
<dbReference type="GO" id="GO:0032259">
    <property type="term" value="P:methylation"/>
    <property type="evidence" value="ECO:0007669"/>
    <property type="project" value="UniProtKB-KW"/>
</dbReference>
<dbReference type="HAMAP" id="MF_00787">
    <property type="entry name" value="CbiD"/>
    <property type="match status" value="1"/>
</dbReference>
<keyword evidence="1 5" id="KW-0169">Cobalamin biosynthesis</keyword>
<comment type="catalytic activity">
    <reaction evidence="5">
        <text>Co-precorrin-5B + S-adenosyl-L-methionine = Co-precorrin-6A + S-adenosyl-L-homocysteine</text>
        <dbReference type="Rhea" id="RHEA:26285"/>
        <dbReference type="ChEBI" id="CHEBI:57856"/>
        <dbReference type="ChEBI" id="CHEBI:59789"/>
        <dbReference type="ChEBI" id="CHEBI:60063"/>
        <dbReference type="ChEBI" id="CHEBI:60064"/>
        <dbReference type="EC" id="2.1.1.195"/>
    </reaction>
</comment>
<dbReference type="Gene3D" id="3.40.50.10720">
    <property type="entry name" value="CbiD-like domains"/>
    <property type="match status" value="1"/>
</dbReference>
<evidence type="ECO:0000313" key="6">
    <source>
        <dbReference type="EMBL" id="WNY23169.1"/>
    </source>
</evidence>
<dbReference type="PANTHER" id="PTHR35863">
    <property type="entry name" value="COBALT-PRECORRIN-5B C(1)-METHYLTRANSFERASE"/>
    <property type="match status" value="1"/>
</dbReference>
<evidence type="ECO:0000256" key="2">
    <source>
        <dbReference type="ARBA" id="ARBA00022603"/>
    </source>
</evidence>
<dbReference type="EC" id="2.1.1.195" evidence="5"/>
<dbReference type="GO" id="GO:0019251">
    <property type="term" value="P:anaerobic cobalamin biosynthetic process"/>
    <property type="evidence" value="ECO:0007669"/>
    <property type="project" value="UniProtKB-UniRule"/>
</dbReference>
<keyword evidence="3 5" id="KW-0808">Transferase</keyword>
<reference evidence="6 7" key="1">
    <citation type="submission" date="2023-07" db="EMBL/GenBank/DDBJ databases">
        <title>Closed genoem sequence of Methanomicrococcus sp. Hf6.</title>
        <authorList>
            <person name="Poehlein A."/>
            <person name="Protasov E."/>
            <person name="Platt K."/>
            <person name="Reeh H."/>
            <person name="Daniel R."/>
            <person name="Brune A."/>
        </authorList>
    </citation>
    <scope>NUCLEOTIDE SEQUENCE [LARGE SCALE GENOMIC DNA]</scope>
    <source>
        <strain evidence="6 7">Hf6</strain>
    </source>
</reference>
<name>A0AA96UYU6_9EURY</name>
<evidence type="ECO:0000256" key="5">
    <source>
        <dbReference type="HAMAP-Rule" id="MF_00787"/>
    </source>
</evidence>
<evidence type="ECO:0000256" key="1">
    <source>
        <dbReference type="ARBA" id="ARBA00022573"/>
    </source>
</evidence>
<comment type="similarity">
    <text evidence="5">Belongs to the CbiD family.</text>
</comment>
<dbReference type="Pfam" id="PF01888">
    <property type="entry name" value="CbiD"/>
    <property type="match status" value="1"/>
</dbReference>
<proteinExistence type="inferred from homology"/>
<dbReference type="RefSeq" id="WP_316558178.1">
    <property type="nucleotide sequence ID" value="NZ_CP131059.1"/>
</dbReference>
<dbReference type="EMBL" id="CP131059">
    <property type="protein sequence ID" value="WNY23169.1"/>
    <property type="molecule type" value="Genomic_DNA"/>
</dbReference>
<dbReference type="PANTHER" id="PTHR35863:SF1">
    <property type="entry name" value="COBALT-PRECORRIN-5B C(1)-METHYLTRANSFERASE"/>
    <property type="match status" value="1"/>
</dbReference>
<dbReference type="GeneID" id="85194962"/>
<keyword evidence="7" id="KW-1185">Reference proteome</keyword>
<evidence type="ECO:0000256" key="4">
    <source>
        <dbReference type="ARBA" id="ARBA00022691"/>
    </source>
</evidence>
<protein>
    <recommendedName>
        <fullName evidence="5">Cobalt-precorrin-5B C(1)-methyltransferase</fullName>
        <ecNumber evidence="5">2.1.1.195</ecNumber>
    </recommendedName>
    <alternativeName>
        <fullName evidence="5">Cobalt-precorrin-6A synthase</fullName>
    </alternativeName>
</protein>
<dbReference type="Gene3D" id="3.30.2110.10">
    <property type="entry name" value="CbiD-like"/>
    <property type="match status" value="1"/>
</dbReference>
<dbReference type="Proteomes" id="UP001302978">
    <property type="component" value="Chromosome"/>
</dbReference>
<evidence type="ECO:0000313" key="7">
    <source>
        <dbReference type="Proteomes" id="UP001302978"/>
    </source>
</evidence>
<dbReference type="InterPro" id="IPR002748">
    <property type="entry name" value="CbiD"/>
</dbReference>
<sequence length="388" mass="41551">MRDPVNDFEIPEEWIEKSPLPRAEVEDLVTRGLVVVLSDGSFLKRGFTTGTTAAAAAKAAVLSLGKDSGAKAIGAAVADPVANPVAGTVITVPTPIGLRAELKVEFAKDGDAGVRKVYNDHESDITRNVLFCAKVQKTNLNDPEFAAGNAVDNILITGGIGVGIIRRAGFETRVGEYAINPKPLAQIRESVKEGLREVGLYDEICVKKESALIVSIYIPDGVELSKKTLNERIGIVGGISVLGTTGFVEPWNDHLGEMKDVLIQDAKRLVLTTGRQGMATSSMLFPGYEIVMVGSRISEGIDAAVSAEEIVVCGLPGLVLKWGNPDMLKDSGFATVVEVIEKDPTNPLLKQAFEMCIKKGKGARIVVIDREGLVLMDSKGEFDYLMKN</sequence>
<dbReference type="GO" id="GO:0008168">
    <property type="term" value="F:methyltransferase activity"/>
    <property type="evidence" value="ECO:0007669"/>
    <property type="project" value="UniProtKB-UniRule"/>
</dbReference>
<keyword evidence="2 5" id="KW-0489">Methyltransferase</keyword>
<dbReference type="InterPro" id="IPR036074">
    <property type="entry name" value="CbiD_sf"/>
</dbReference>
<gene>
    <name evidence="5 6" type="primary">cbiD</name>
    <name evidence="6" type="ORF">MmiHf6_04730</name>
</gene>
<comment type="function">
    <text evidence="5">Catalyzes the methylation of C-1 in cobalt-precorrin-5B to form cobalt-precorrin-6A.</text>
</comment>